<evidence type="ECO:0000313" key="1">
    <source>
        <dbReference type="EMBL" id="QBK93375.1"/>
    </source>
</evidence>
<sequence length="214" mass="25313">MTCFVTLFPEDDRSKTACLASKELSTKRYLDVEFSRIFIYNQKLFITDKDGTCTPHRRFIDFQTTIGSYVFCIEVDENQHKYYDPMDEEERIMQIYENTDRKLVFIRFNPDDYKRNGVTKKTLLKDRFPVLRDKIEEVIDRIEHGDGYSEWLTEIKLFFDDHTAIKKTKAVKAKRSTPSKQCKGTTVKGNRCKRKTKIGNYCNSHRKLVLLCKS</sequence>
<reference evidence="1" key="1">
    <citation type="journal article" date="2019" name="MBio">
        <title>Virus Genomes from Deep Sea Sediments Expand the Ocean Megavirome and Support Independent Origins of Viral Gigantism.</title>
        <authorList>
            <person name="Backstrom D."/>
            <person name="Yutin N."/>
            <person name="Jorgensen S.L."/>
            <person name="Dharamshi J."/>
            <person name="Homa F."/>
            <person name="Zaremba-Niedwiedzka K."/>
            <person name="Spang A."/>
            <person name="Wolf Y.I."/>
            <person name="Koonin E.V."/>
            <person name="Ettema T.J."/>
        </authorList>
    </citation>
    <scope>NUCLEOTIDE SEQUENCE</scope>
</reference>
<dbReference type="GO" id="GO:0004519">
    <property type="term" value="F:endonuclease activity"/>
    <property type="evidence" value="ECO:0007669"/>
    <property type="project" value="UniProtKB-KW"/>
</dbReference>
<keyword evidence="1" id="KW-0378">Hydrolase</keyword>
<protein>
    <submittedName>
        <fullName evidence="1">Endonuclease</fullName>
    </submittedName>
</protein>
<keyword evidence="1" id="KW-0540">Nuclease</keyword>
<proteinExistence type="predicted"/>
<name>A0A481ZD22_9VIRU</name>
<keyword evidence="1" id="KW-0255">Endonuclease</keyword>
<accession>A0A481ZD22</accession>
<dbReference type="EMBL" id="MK500595">
    <property type="protein sequence ID" value="QBK93375.1"/>
    <property type="molecule type" value="Genomic_DNA"/>
</dbReference>
<organism evidence="1">
    <name type="scientific">Pithovirus LCPAC404</name>
    <dbReference type="NCBI Taxonomy" id="2506597"/>
    <lineage>
        <taxon>Viruses</taxon>
        <taxon>Pithoviruses</taxon>
    </lineage>
</organism>
<gene>
    <name evidence="1" type="ORF">LCPAC404_00790</name>
</gene>